<reference evidence="2 3" key="1">
    <citation type="submission" date="2016-09" db="EMBL/GenBank/DDBJ databases">
        <title>Pseudonocardia autotrophica DSM535, a candidate organism with high potential of specific P450 cytochromes.</title>
        <authorList>
            <person name="Grumaz C."/>
            <person name="Vainshtein Y."/>
            <person name="Kirstahler P."/>
            <person name="Sohn K."/>
        </authorList>
    </citation>
    <scope>NUCLEOTIDE SEQUENCE [LARGE SCALE GENOMIC DNA]</scope>
    <source>
        <strain evidence="2 3">DSM 535</strain>
    </source>
</reference>
<evidence type="ECO:0000313" key="2">
    <source>
        <dbReference type="EMBL" id="OSY35674.1"/>
    </source>
</evidence>
<dbReference type="SUPFAM" id="SSF51182">
    <property type="entry name" value="RmlC-like cupins"/>
    <property type="match status" value="1"/>
</dbReference>
<accession>A0A1Y2MK99</accession>
<dbReference type="InterPro" id="IPR013096">
    <property type="entry name" value="Cupin_2"/>
</dbReference>
<proteinExistence type="predicted"/>
<dbReference type="Proteomes" id="UP000194360">
    <property type="component" value="Unassembled WGS sequence"/>
</dbReference>
<feature type="domain" description="Cupin type-2" evidence="1">
    <location>
        <begin position="47"/>
        <end position="111"/>
    </location>
</feature>
<keyword evidence="3" id="KW-1185">Reference proteome</keyword>
<dbReference type="Gene3D" id="2.60.120.10">
    <property type="entry name" value="Jelly Rolls"/>
    <property type="match status" value="1"/>
</dbReference>
<dbReference type="EMBL" id="MIGB01000048">
    <property type="protein sequence ID" value="OSY35674.1"/>
    <property type="molecule type" value="Genomic_DNA"/>
</dbReference>
<evidence type="ECO:0000313" key="3">
    <source>
        <dbReference type="Proteomes" id="UP000194360"/>
    </source>
</evidence>
<sequence>MAVPRFPATPDVPEIDCSDQPMFVGRVRARFARPGGRAGDLTVLATTFDPGAGTVWHSHDTDQVLVLTAGAGLVDYDDGDTVPLTAGDTVVVDRGRRHRHLADAAEGMTHLSVTGPGESHLLG</sequence>
<protein>
    <submittedName>
        <fullName evidence="2">Cupin domain protein</fullName>
    </submittedName>
</protein>
<dbReference type="Pfam" id="PF07883">
    <property type="entry name" value="Cupin_2"/>
    <property type="match status" value="1"/>
</dbReference>
<dbReference type="OrthoDB" id="9802489at2"/>
<dbReference type="InterPro" id="IPR014710">
    <property type="entry name" value="RmlC-like_jellyroll"/>
</dbReference>
<gene>
    <name evidence="2" type="ORF">BG845_05884</name>
</gene>
<dbReference type="InterPro" id="IPR011051">
    <property type="entry name" value="RmlC_Cupin_sf"/>
</dbReference>
<dbReference type="AlphaFoldDB" id="A0A1Y2MK99"/>
<dbReference type="PANTHER" id="PTHR43698:SF1">
    <property type="entry name" value="BLL4564 PROTEIN"/>
    <property type="match status" value="1"/>
</dbReference>
<organism evidence="2 3">
    <name type="scientific">Pseudonocardia autotrophica</name>
    <name type="common">Amycolata autotrophica</name>
    <name type="synonym">Nocardia autotrophica</name>
    <dbReference type="NCBI Taxonomy" id="2074"/>
    <lineage>
        <taxon>Bacteria</taxon>
        <taxon>Bacillati</taxon>
        <taxon>Actinomycetota</taxon>
        <taxon>Actinomycetes</taxon>
        <taxon>Pseudonocardiales</taxon>
        <taxon>Pseudonocardiaceae</taxon>
        <taxon>Pseudonocardia</taxon>
    </lineage>
</organism>
<comment type="caution">
    <text evidence="2">The sequence shown here is derived from an EMBL/GenBank/DDBJ whole genome shotgun (WGS) entry which is preliminary data.</text>
</comment>
<dbReference type="RefSeq" id="WP_158092322.1">
    <property type="nucleotide sequence ID" value="NZ_AP018920.1"/>
</dbReference>
<dbReference type="PANTHER" id="PTHR43698">
    <property type="entry name" value="RIBD C-TERMINAL DOMAIN CONTAINING PROTEIN"/>
    <property type="match status" value="1"/>
</dbReference>
<name>A0A1Y2MK99_PSEAH</name>
<evidence type="ECO:0000259" key="1">
    <source>
        <dbReference type="Pfam" id="PF07883"/>
    </source>
</evidence>